<feature type="compositionally biased region" description="Polar residues" evidence="1">
    <location>
        <begin position="45"/>
        <end position="56"/>
    </location>
</feature>
<proteinExistence type="predicted"/>
<keyword evidence="4" id="KW-1185">Reference proteome</keyword>
<dbReference type="InterPro" id="IPR048366">
    <property type="entry name" value="TNP-like_GBD"/>
</dbReference>
<name>A0AAV6UEA7_9ARAC</name>
<dbReference type="Proteomes" id="UP000827092">
    <property type="component" value="Unassembled WGS sequence"/>
</dbReference>
<feature type="region of interest" description="Disordered" evidence="1">
    <location>
        <begin position="45"/>
        <end position="68"/>
    </location>
</feature>
<evidence type="ECO:0000259" key="2">
    <source>
        <dbReference type="Pfam" id="PF21788"/>
    </source>
</evidence>
<protein>
    <recommendedName>
        <fullName evidence="2">Transposable element P transposase-like GTP-binding insertion domain-containing protein</fullName>
    </recommendedName>
</protein>
<evidence type="ECO:0000313" key="4">
    <source>
        <dbReference type="Proteomes" id="UP000827092"/>
    </source>
</evidence>
<dbReference type="AlphaFoldDB" id="A0AAV6UEA7"/>
<sequence>MPKVTPVHLSPKNFEKMRVSYAFQLFSNDVVKALRLYKELLTSQYEATEPTTSQEDQPTDQSDDIATWSNWSVTQY</sequence>
<dbReference type="EMBL" id="JAFNEN010000446">
    <property type="protein sequence ID" value="KAG8182817.1"/>
    <property type="molecule type" value="Genomic_DNA"/>
</dbReference>
<gene>
    <name evidence="3" type="ORF">JTE90_003490</name>
</gene>
<comment type="caution">
    <text evidence="3">The sequence shown here is derived from an EMBL/GenBank/DDBJ whole genome shotgun (WGS) entry which is preliminary data.</text>
</comment>
<organism evidence="3 4">
    <name type="scientific">Oedothorax gibbosus</name>
    <dbReference type="NCBI Taxonomy" id="931172"/>
    <lineage>
        <taxon>Eukaryota</taxon>
        <taxon>Metazoa</taxon>
        <taxon>Ecdysozoa</taxon>
        <taxon>Arthropoda</taxon>
        <taxon>Chelicerata</taxon>
        <taxon>Arachnida</taxon>
        <taxon>Araneae</taxon>
        <taxon>Araneomorphae</taxon>
        <taxon>Entelegynae</taxon>
        <taxon>Araneoidea</taxon>
        <taxon>Linyphiidae</taxon>
        <taxon>Erigoninae</taxon>
        <taxon>Oedothorax</taxon>
    </lineage>
</organism>
<accession>A0AAV6UEA7</accession>
<reference evidence="3 4" key="1">
    <citation type="journal article" date="2022" name="Nat. Ecol. Evol.">
        <title>A masculinizing supergene underlies an exaggerated male reproductive morph in a spider.</title>
        <authorList>
            <person name="Hendrickx F."/>
            <person name="De Corte Z."/>
            <person name="Sonet G."/>
            <person name="Van Belleghem S.M."/>
            <person name="Kostlbacher S."/>
            <person name="Vangestel C."/>
        </authorList>
    </citation>
    <scope>NUCLEOTIDE SEQUENCE [LARGE SCALE GENOMIC DNA]</scope>
    <source>
        <strain evidence="3">W744_W776</strain>
    </source>
</reference>
<evidence type="ECO:0000313" key="3">
    <source>
        <dbReference type="EMBL" id="KAG8182817.1"/>
    </source>
</evidence>
<feature type="domain" description="Transposable element P transposase-like GTP-binding insertion" evidence="2">
    <location>
        <begin position="13"/>
        <end position="52"/>
    </location>
</feature>
<dbReference type="Pfam" id="PF21788">
    <property type="entry name" value="TNP-like_GBD"/>
    <property type="match status" value="1"/>
</dbReference>
<evidence type="ECO:0000256" key="1">
    <source>
        <dbReference type="SAM" id="MobiDB-lite"/>
    </source>
</evidence>